<dbReference type="EMBL" id="RYZH01000023">
    <property type="protein sequence ID" value="RUL87329.1"/>
    <property type="molecule type" value="Genomic_DNA"/>
</dbReference>
<feature type="compositionally biased region" description="Basic and acidic residues" evidence="1">
    <location>
        <begin position="53"/>
        <end position="66"/>
    </location>
</feature>
<dbReference type="AlphaFoldDB" id="A0A432MJ64"/>
<dbReference type="InterPro" id="IPR037257">
    <property type="entry name" value="T2SS_E_N_sf"/>
</dbReference>
<reference evidence="3 4" key="2">
    <citation type="submission" date="2019-01" db="EMBL/GenBank/DDBJ databases">
        <title>Tautonia sociabilis, a novel thermotolerant planctomycete of Isosphaeraceae family, isolated from a 4000 m deep subterranean habitat.</title>
        <authorList>
            <person name="Kovaleva O.L."/>
            <person name="Elcheninov A.G."/>
            <person name="Van Heerden E."/>
            <person name="Toshchakov S.V."/>
            <person name="Novikov A."/>
            <person name="Bonch-Osmolovskaya E.A."/>
            <person name="Kublanov I.V."/>
        </authorList>
    </citation>
    <scope>NUCLEOTIDE SEQUENCE [LARGE SCALE GENOMIC DNA]</scope>
    <source>
        <strain evidence="3 4">GM2012</strain>
    </source>
</reference>
<dbReference type="Proteomes" id="UP000280296">
    <property type="component" value="Unassembled WGS sequence"/>
</dbReference>
<evidence type="ECO:0000259" key="2">
    <source>
        <dbReference type="Pfam" id="PF05157"/>
    </source>
</evidence>
<sequence>MPACLRSAETIRSNRRSIKRNREACETCPGVGRIECHHSPGRAVDRPSAGARLPDRSPRVLRRDGEAQGGVARHRRHRPSAPVISRQEIEAQPARPAREEDVVPASSSGGALIVSVEDLLDVAMLDHLRFHCGLSVLPVAADADQIRAVERGHDSDDDPHGETGD</sequence>
<dbReference type="Gene3D" id="3.30.300.160">
    <property type="entry name" value="Type II secretion system, protein E, N-terminal domain"/>
    <property type="match status" value="1"/>
</dbReference>
<name>A0A432MJ64_9BACT</name>
<reference evidence="3 4" key="1">
    <citation type="submission" date="2018-12" db="EMBL/GenBank/DDBJ databases">
        <authorList>
            <person name="Toschakov S.V."/>
        </authorList>
    </citation>
    <scope>NUCLEOTIDE SEQUENCE [LARGE SCALE GENOMIC DNA]</scope>
    <source>
        <strain evidence="3 4">GM2012</strain>
    </source>
</reference>
<dbReference type="InterPro" id="IPR007831">
    <property type="entry name" value="T2SS_GspE_N"/>
</dbReference>
<gene>
    <name evidence="3" type="ORF">TsocGM_12880</name>
</gene>
<dbReference type="Pfam" id="PF05157">
    <property type="entry name" value="MshEN"/>
    <property type="match status" value="1"/>
</dbReference>
<comment type="caution">
    <text evidence="3">The sequence shown here is derived from an EMBL/GenBank/DDBJ whole genome shotgun (WGS) entry which is preliminary data.</text>
</comment>
<evidence type="ECO:0000256" key="1">
    <source>
        <dbReference type="SAM" id="MobiDB-lite"/>
    </source>
</evidence>
<organism evidence="3 4">
    <name type="scientific">Tautonia sociabilis</name>
    <dbReference type="NCBI Taxonomy" id="2080755"/>
    <lineage>
        <taxon>Bacteria</taxon>
        <taxon>Pseudomonadati</taxon>
        <taxon>Planctomycetota</taxon>
        <taxon>Planctomycetia</taxon>
        <taxon>Isosphaerales</taxon>
        <taxon>Isosphaeraceae</taxon>
        <taxon>Tautonia</taxon>
    </lineage>
</organism>
<protein>
    <recommendedName>
        <fullName evidence="2">Type II secretion system protein GspE N-terminal domain-containing protein</fullName>
    </recommendedName>
</protein>
<feature type="region of interest" description="Disordered" evidence="1">
    <location>
        <begin position="39"/>
        <end position="103"/>
    </location>
</feature>
<evidence type="ECO:0000313" key="4">
    <source>
        <dbReference type="Proteomes" id="UP000280296"/>
    </source>
</evidence>
<accession>A0A432MJ64</accession>
<evidence type="ECO:0000313" key="3">
    <source>
        <dbReference type="EMBL" id="RUL87329.1"/>
    </source>
</evidence>
<feature type="domain" description="Type II secretion system protein GspE N-terminal" evidence="2">
    <location>
        <begin position="83"/>
        <end position="148"/>
    </location>
</feature>
<dbReference type="SUPFAM" id="SSF160246">
    <property type="entry name" value="EspE N-terminal domain-like"/>
    <property type="match status" value="1"/>
</dbReference>
<proteinExistence type="predicted"/>
<keyword evidence="4" id="KW-1185">Reference proteome</keyword>